<accession>A0A8S1RQP5</accession>
<dbReference type="AlphaFoldDB" id="A0A8S1RQP5"/>
<dbReference type="Proteomes" id="UP000692954">
    <property type="component" value="Unassembled WGS sequence"/>
</dbReference>
<protein>
    <submittedName>
        <fullName evidence="1">Uncharacterized protein</fullName>
    </submittedName>
</protein>
<reference evidence="1" key="1">
    <citation type="submission" date="2021-01" db="EMBL/GenBank/DDBJ databases">
        <authorList>
            <consortium name="Genoscope - CEA"/>
            <person name="William W."/>
        </authorList>
    </citation>
    <scope>NUCLEOTIDE SEQUENCE</scope>
</reference>
<dbReference type="EMBL" id="CAJJDN010000211">
    <property type="protein sequence ID" value="CAD8129225.1"/>
    <property type="molecule type" value="Genomic_DNA"/>
</dbReference>
<proteinExistence type="predicted"/>
<organism evidence="1 2">
    <name type="scientific">Paramecium sonneborni</name>
    <dbReference type="NCBI Taxonomy" id="65129"/>
    <lineage>
        <taxon>Eukaryota</taxon>
        <taxon>Sar</taxon>
        <taxon>Alveolata</taxon>
        <taxon>Ciliophora</taxon>
        <taxon>Intramacronucleata</taxon>
        <taxon>Oligohymenophorea</taxon>
        <taxon>Peniculida</taxon>
        <taxon>Parameciidae</taxon>
        <taxon>Paramecium</taxon>
    </lineage>
</organism>
<sequence length="222" mass="26627">MEDEKEYSILAKKDNDRILMSSEMIFYKMFTQTRNQDLRQSKCHSLILFIIQKNMDLNGRNCIRGQRKNILERDATFQYSNIMIFYEINERETIIMNAFNIKFIRTIKGKNYQTQKKRYQPLSRRLELYQEGSKTDQNLCFGFEKSQNLQNTQIIDKITSVDEQFEALIMPMQEQSQIEQEKQNKNSNKYNNRRIENSGSFIKVIIILQIYPPQTILVNNRF</sequence>
<name>A0A8S1RQP5_9CILI</name>
<evidence type="ECO:0000313" key="2">
    <source>
        <dbReference type="Proteomes" id="UP000692954"/>
    </source>
</evidence>
<comment type="caution">
    <text evidence="1">The sequence shown here is derived from an EMBL/GenBank/DDBJ whole genome shotgun (WGS) entry which is preliminary data.</text>
</comment>
<gene>
    <name evidence="1" type="ORF">PSON_ATCC_30995.1.T2110007</name>
</gene>
<keyword evidence="2" id="KW-1185">Reference proteome</keyword>
<evidence type="ECO:0000313" key="1">
    <source>
        <dbReference type="EMBL" id="CAD8129225.1"/>
    </source>
</evidence>